<feature type="non-terminal residue" evidence="1">
    <location>
        <position position="163"/>
    </location>
</feature>
<name>A0A382RXS2_9ZZZZ</name>
<dbReference type="EMBL" id="UINC01124848">
    <property type="protein sequence ID" value="SVD02270.1"/>
    <property type="molecule type" value="Genomic_DNA"/>
</dbReference>
<evidence type="ECO:0000313" key="1">
    <source>
        <dbReference type="EMBL" id="SVD02270.1"/>
    </source>
</evidence>
<reference evidence="1" key="1">
    <citation type="submission" date="2018-05" db="EMBL/GenBank/DDBJ databases">
        <authorList>
            <person name="Lanie J.A."/>
            <person name="Ng W.-L."/>
            <person name="Kazmierczak K.M."/>
            <person name="Andrzejewski T.M."/>
            <person name="Davidsen T.M."/>
            <person name="Wayne K.J."/>
            <person name="Tettelin H."/>
            <person name="Glass J.I."/>
            <person name="Rusch D."/>
            <person name="Podicherti R."/>
            <person name="Tsui H.-C.T."/>
            <person name="Winkler M.E."/>
        </authorList>
    </citation>
    <scope>NUCLEOTIDE SEQUENCE</scope>
</reference>
<proteinExistence type="predicted"/>
<sequence length="163" mass="18645">MKLFLQIILIFWAFCGSVYAQPLFLGSGEREDWMGTYFQGRKMGFTRVQTRWTPKSIEVDSTVFFQIRSKSIDQSTTINQKTRLGPDFKLRGFSLLQEITGHRQQVEGRVEGNRLIYRIKSRGFDKEKSIEFPPGTLPSSTFLLNLLADGLKAGQKGTLPLFL</sequence>
<dbReference type="AlphaFoldDB" id="A0A382RXS2"/>
<protein>
    <submittedName>
        <fullName evidence="1">Uncharacterized protein</fullName>
    </submittedName>
</protein>
<organism evidence="1">
    <name type="scientific">marine metagenome</name>
    <dbReference type="NCBI Taxonomy" id="408172"/>
    <lineage>
        <taxon>unclassified sequences</taxon>
        <taxon>metagenomes</taxon>
        <taxon>ecological metagenomes</taxon>
    </lineage>
</organism>
<gene>
    <name evidence="1" type="ORF">METZ01_LOCUS355124</name>
</gene>
<accession>A0A382RXS2</accession>